<protein>
    <recommendedName>
        <fullName evidence="3">Reverse transcriptase</fullName>
    </recommendedName>
</protein>
<gene>
    <name evidence="1" type="ORF">BUALT_Bualt14G0127900</name>
</gene>
<organism evidence="1 2">
    <name type="scientific">Buddleja alternifolia</name>
    <dbReference type="NCBI Taxonomy" id="168488"/>
    <lineage>
        <taxon>Eukaryota</taxon>
        <taxon>Viridiplantae</taxon>
        <taxon>Streptophyta</taxon>
        <taxon>Embryophyta</taxon>
        <taxon>Tracheophyta</taxon>
        <taxon>Spermatophyta</taxon>
        <taxon>Magnoliopsida</taxon>
        <taxon>eudicotyledons</taxon>
        <taxon>Gunneridae</taxon>
        <taxon>Pentapetalae</taxon>
        <taxon>asterids</taxon>
        <taxon>lamiids</taxon>
        <taxon>Lamiales</taxon>
        <taxon>Scrophulariaceae</taxon>
        <taxon>Buddlejeae</taxon>
        <taxon>Buddleja</taxon>
    </lineage>
</organism>
<dbReference type="SUPFAM" id="SSF56672">
    <property type="entry name" value="DNA/RNA polymerases"/>
    <property type="match status" value="1"/>
</dbReference>
<comment type="caution">
    <text evidence="1">The sequence shown here is derived from an EMBL/GenBank/DDBJ whole genome shotgun (WGS) entry which is preliminary data.</text>
</comment>
<reference evidence="1" key="1">
    <citation type="submission" date="2019-10" db="EMBL/GenBank/DDBJ databases">
        <authorList>
            <person name="Zhang R."/>
            <person name="Pan Y."/>
            <person name="Wang J."/>
            <person name="Ma R."/>
            <person name="Yu S."/>
        </authorList>
    </citation>
    <scope>NUCLEOTIDE SEQUENCE</scope>
    <source>
        <strain evidence="1">LA-IB0</strain>
        <tissue evidence="1">Leaf</tissue>
    </source>
</reference>
<accession>A0AAV6WQ26</accession>
<dbReference type="InterPro" id="IPR043502">
    <property type="entry name" value="DNA/RNA_pol_sf"/>
</dbReference>
<keyword evidence="2" id="KW-1185">Reference proteome</keyword>
<dbReference type="PANTHER" id="PTHR24559:SF450">
    <property type="entry name" value="RNA-DIRECTED DNA POLYMERASE HOMOLOG"/>
    <property type="match status" value="1"/>
</dbReference>
<dbReference type="EMBL" id="WHWC01000014">
    <property type="protein sequence ID" value="KAG8370542.1"/>
    <property type="molecule type" value="Genomic_DNA"/>
</dbReference>
<dbReference type="Gene3D" id="3.10.10.10">
    <property type="entry name" value="HIV Type 1 Reverse Transcriptase, subunit A, domain 1"/>
    <property type="match status" value="1"/>
</dbReference>
<sequence length="279" mass="31108">MADATRYKEVVENLRKHDGMLIEEKALRTANEGQVQVQLNGLQHSLGSMEKMQMIIQQQLQTIVEQMQQYNRNKSVLGTETNNEGGDITDEMLVSLNALSDEKTAQNIGYHMEYATPMVVSAADGRELKLLYGKTMNKLIRKGAQGLWDQLFSIVVTPLSKTAMSPNLQELLSSYEDVFTEPTSLPPEKAGIIRPSQSSFASPVLLVKKNDGGWRLCIDYRYLNSLTVKHSFPIPVIDELLDELHVQFKKGSDNKVADSLSRIDHTPAQCTAISASIPL</sequence>
<evidence type="ECO:0008006" key="3">
    <source>
        <dbReference type="Google" id="ProtNLM"/>
    </source>
</evidence>
<dbReference type="PANTHER" id="PTHR24559">
    <property type="entry name" value="TRANSPOSON TY3-I GAG-POL POLYPROTEIN"/>
    <property type="match status" value="1"/>
</dbReference>
<name>A0AAV6WQ26_9LAMI</name>
<dbReference type="Proteomes" id="UP000826271">
    <property type="component" value="Unassembled WGS sequence"/>
</dbReference>
<dbReference type="InterPro" id="IPR053134">
    <property type="entry name" value="RNA-dir_DNA_polymerase"/>
</dbReference>
<proteinExistence type="predicted"/>
<evidence type="ECO:0000313" key="1">
    <source>
        <dbReference type="EMBL" id="KAG8370542.1"/>
    </source>
</evidence>
<dbReference type="AlphaFoldDB" id="A0AAV6WQ26"/>
<evidence type="ECO:0000313" key="2">
    <source>
        <dbReference type="Proteomes" id="UP000826271"/>
    </source>
</evidence>